<dbReference type="PANTHER" id="PTHR33577">
    <property type="entry name" value="STERIGMATOCYSTIN BIOSYNTHESIS PEROXIDASE STCC-RELATED"/>
    <property type="match status" value="1"/>
</dbReference>
<dbReference type="InParanoid" id="A0A165R3H2"/>
<keyword evidence="4" id="KW-0479">Metal-binding</keyword>
<dbReference type="InterPro" id="IPR000028">
    <property type="entry name" value="Chloroperoxidase"/>
</dbReference>
<comment type="similarity">
    <text evidence="7">Belongs to the chloroperoxidase family.</text>
</comment>
<dbReference type="GO" id="GO:0046872">
    <property type="term" value="F:metal ion binding"/>
    <property type="evidence" value="ECO:0007669"/>
    <property type="project" value="UniProtKB-KW"/>
</dbReference>
<dbReference type="PROSITE" id="PS51405">
    <property type="entry name" value="HEME_HALOPEROXIDASE"/>
    <property type="match status" value="1"/>
</dbReference>
<dbReference type="SUPFAM" id="SSF47571">
    <property type="entry name" value="Cloroperoxidase"/>
    <property type="match status" value="1"/>
</dbReference>
<evidence type="ECO:0000259" key="8">
    <source>
        <dbReference type="PROSITE" id="PS51405"/>
    </source>
</evidence>
<reference evidence="9 10" key="1">
    <citation type="journal article" date="2016" name="Mol. Biol. Evol.">
        <title>Comparative Genomics of Early-Diverging Mushroom-Forming Fungi Provides Insights into the Origins of Lignocellulose Decay Capabilities.</title>
        <authorList>
            <person name="Nagy L.G."/>
            <person name="Riley R."/>
            <person name="Tritt A."/>
            <person name="Adam C."/>
            <person name="Daum C."/>
            <person name="Floudas D."/>
            <person name="Sun H."/>
            <person name="Yadav J.S."/>
            <person name="Pangilinan J."/>
            <person name="Larsson K.H."/>
            <person name="Matsuura K."/>
            <person name="Barry K."/>
            <person name="Labutti K."/>
            <person name="Kuo R."/>
            <person name="Ohm R.A."/>
            <person name="Bhattacharya S.S."/>
            <person name="Shirouzu T."/>
            <person name="Yoshinaga Y."/>
            <person name="Martin F.M."/>
            <person name="Grigoriev I.V."/>
            <person name="Hibbett D.S."/>
        </authorList>
    </citation>
    <scope>NUCLEOTIDE SEQUENCE [LARGE SCALE GENOMIC DNA]</scope>
    <source>
        <strain evidence="9 10">HHB14362 ss-1</strain>
    </source>
</reference>
<keyword evidence="10" id="KW-1185">Reference proteome</keyword>
<dbReference type="Pfam" id="PF01328">
    <property type="entry name" value="Peroxidase_2"/>
    <property type="match status" value="1"/>
</dbReference>
<evidence type="ECO:0000256" key="7">
    <source>
        <dbReference type="ARBA" id="ARBA00025795"/>
    </source>
</evidence>
<feature type="domain" description="Heme haloperoxidase family profile" evidence="8">
    <location>
        <begin position="2"/>
        <end position="207"/>
    </location>
</feature>
<keyword evidence="3" id="KW-0349">Heme</keyword>
<dbReference type="OrthoDB" id="407298at2759"/>
<evidence type="ECO:0000256" key="5">
    <source>
        <dbReference type="ARBA" id="ARBA00023002"/>
    </source>
</evidence>
<dbReference type="EMBL" id="KV425587">
    <property type="protein sequence ID" value="KZT23253.1"/>
    <property type="molecule type" value="Genomic_DNA"/>
</dbReference>
<keyword evidence="6" id="KW-0408">Iron</keyword>
<dbReference type="Gene3D" id="1.10.489.10">
    <property type="entry name" value="Chloroperoxidase-like"/>
    <property type="match status" value="1"/>
</dbReference>
<dbReference type="STRING" id="1314782.A0A165R3H2"/>
<organism evidence="9 10">
    <name type="scientific">Neolentinus lepideus HHB14362 ss-1</name>
    <dbReference type="NCBI Taxonomy" id="1314782"/>
    <lineage>
        <taxon>Eukaryota</taxon>
        <taxon>Fungi</taxon>
        <taxon>Dikarya</taxon>
        <taxon>Basidiomycota</taxon>
        <taxon>Agaricomycotina</taxon>
        <taxon>Agaricomycetes</taxon>
        <taxon>Gloeophyllales</taxon>
        <taxon>Gloeophyllaceae</taxon>
        <taxon>Neolentinus</taxon>
    </lineage>
</organism>
<evidence type="ECO:0000256" key="1">
    <source>
        <dbReference type="ARBA" id="ARBA00001970"/>
    </source>
</evidence>
<dbReference type="InterPro" id="IPR036851">
    <property type="entry name" value="Chloroperoxidase-like_sf"/>
</dbReference>
<dbReference type="Proteomes" id="UP000076761">
    <property type="component" value="Unassembled WGS sequence"/>
</dbReference>
<accession>A0A165R3H2</accession>
<name>A0A165R3H2_9AGAM</name>
<protein>
    <submittedName>
        <fullName evidence="9">Cloroperoxidase</fullName>
    </submittedName>
</protein>
<evidence type="ECO:0000256" key="6">
    <source>
        <dbReference type="ARBA" id="ARBA00023004"/>
    </source>
</evidence>
<evidence type="ECO:0000256" key="2">
    <source>
        <dbReference type="ARBA" id="ARBA00022559"/>
    </source>
</evidence>
<keyword evidence="2 9" id="KW-0575">Peroxidase</keyword>
<dbReference type="AlphaFoldDB" id="A0A165R3H2"/>
<evidence type="ECO:0000256" key="4">
    <source>
        <dbReference type="ARBA" id="ARBA00022723"/>
    </source>
</evidence>
<sequence>MSLPEGHPYISGHSTDSCAPCPALNTLANHGYLPRSGRKISQWDLIRALRQGYNCSLPLAVFLAWGGYVLLAQFGHVSLDDLRRHGYIEHIASLVHEDPNGDEEYAPNTVVPELLEELMKDARANRFGALDIARARVRREATYVTPIDGLHAELARGEMALVLGIFGGAEEQVDADILRHWLVHERFPPDWKPVHRQTLWQTVRTAARIRTHMKELKAKTEKST</sequence>
<evidence type="ECO:0000313" key="10">
    <source>
        <dbReference type="Proteomes" id="UP000076761"/>
    </source>
</evidence>
<keyword evidence="5" id="KW-0560">Oxidoreductase</keyword>
<dbReference type="PANTHER" id="PTHR33577:SF18">
    <property type="entry name" value="HEME HALOPEROXIDASE FAMILY PROFILE DOMAIN-CONTAINING PROTEIN"/>
    <property type="match status" value="1"/>
</dbReference>
<evidence type="ECO:0000256" key="3">
    <source>
        <dbReference type="ARBA" id="ARBA00022617"/>
    </source>
</evidence>
<gene>
    <name evidence="9" type="ORF">NEOLEDRAFT_1069923</name>
</gene>
<evidence type="ECO:0000313" key="9">
    <source>
        <dbReference type="EMBL" id="KZT23253.1"/>
    </source>
</evidence>
<dbReference type="GO" id="GO:0004601">
    <property type="term" value="F:peroxidase activity"/>
    <property type="evidence" value="ECO:0007669"/>
    <property type="project" value="UniProtKB-KW"/>
</dbReference>
<comment type="cofactor">
    <cofactor evidence="1">
        <name>heme b</name>
        <dbReference type="ChEBI" id="CHEBI:60344"/>
    </cofactor>
</comment>
<proteinExistence type="inferred from homology"/>